<evidence type="ECO:0000313" key="2">
    <source>
        <dbReference type="EMBL" id="CCC53292.1"/>
    </source>
</evidence>
<proteinExistence type="predicted"/>
<reference evidence="2" key="1">
    <citation type="journal article" date="2012" name="Proc. Natl. Acad. Sci. U.S.A.">
        <title>Antigenic diversity is generated by distinct evolutionary mechanisms in African trypanosome species.</title>
        <authorList>
            <person name="Jackson A.P."/>
            <person name="Berry A."/>
            <person name="Aslett M."/>
            <person name="Allison H.C."/>
            <person name="Burton P."/>
            <person name="Vavrova-Anderson J."/>
            <person name="Brown R."/>
            <person name="Browne H."/>
            <person name="Corton N."/>
            <person name="Hauser H."/>
            <person name="Gamble J."/>
            <person name="Gilderthorp R."/>
            <person name="Marcello L."/>
            <person name="McQuillan J."/>
            <person name="Otto T.D."/>
            <person name="Quail M.A."/>
            <person name="Sanders M.J."/>
            <person name="van Tonder A."/>
            <person name="Ginger M.L."/>
            <person name="Field M.C."/>
            <person name="Barry J.D."/>
            <person name="Hertz-Fowler C."/>
            <person name="Berriman M."/>
        </authorList>
    </citation>
    <scope>NUCLEOTIDE SEQUENCE</scope>
    <source>
        <strain evidence="2">Y486</strain>
    </source>
</reference>
<organism evidence="2">
    <name type="scientific">Trypanosoma vivax (strain Y486)</name>
    <dbReference type="NCBI Taxonomy" id="1055687"/>
    <lineage>
        <taxon>Eukaryota</taxon>
        <taxon>Discoba</taxon>
        <taxon>Euglenozoa</taxon>
        <taxon>Kinetoplastea</taxon>
        <taxon>Metakinetoplastina</taxon>
        <taxon>Trypanosomatida</taxon>
        <taxon>Trypanosomatidae</taxon>
        <taxon>Trypanosoma</taxon>
        <taxon>Duttonella</taxon>
    </lineage>
</organism>
<dbReference type="EMBL" id="HE573027">
    <property type="protein sequence ID" value="CCC53292.1"/>
    <property type="molecule type" value="Genomic_DNA"/>
</dbReference>
<feature type="transmembrane region" description="Helical" evidence="1">
    <location>
        <begin position="52"/>
        <end position="73"/>
    </location>
</feature>
<dbReference type="AlphaFoldDB" id="G0UBU4"/>
<dbReference type="VEuPathDB" id="TriTrypDB:TvY486_1107760"/>
<evidence type="ECO:0000256" key="1">
    <source>
        <dbReference type="SAM" id="Phobius"/>
    </source>
</evidence>
<accession>G0UBU4</accession>
<protein>
    <submittedName>
        <fullName evidence="2">Uncharacterized protein</fullName>
    </submittedName>
</protein>
<keyword evidence="1" id="KW-0812">Transmembrane</keyword>
<gene>
    <name evidence="2" type="ORF">TVY486_1107760</name>
</gene>
<sequence length="175" mass="19382">MQTLLEACLSSPLHSLVWQRVILIVTNERTYENKVVLLCDHIRARAVLAASWTVSVASFHFIISFISFIYYFYYHRRYSFAWLISNLHSLFAASPPHVPTTTSKHYPAAQIAFTGTASVGTLAVSSPTLFSLLATSPHSYCGPSYCDDEASLPQVMEGVSSGRVCIGDLHNCRSC</sequence>
<keyword evidence="1" id="KW-0472">Membrane</keyword>
<keyword evidence="1" id="KW-1133">Transmembrane helix</keyword>
<name>G0UBU4_TRYVY</name>